<name>A0A0A6VFJ7_9BACI</name>
<organism evidence="1 2">
    <name type="scientific">Heyndrickxia ginsengihumi</name>
    <dbReference type="NCBI Taxonomy" id="363870"/>
    <lineage>
        <taxon>Bacteria</taxon>
        <taxon>Bacillati</taxon>
        <taxon>Bacillota</taxon>
        <taxon>Bacilli</taxon>
        <taxon>Bacillales</taxon>
        <taxon>Bacillaceae</taxon>
        <taxon>Heyndrickxia</taxon>
    </lineage>
</organism>
<gene>
    <name evidence="1" type="ORF">NG54_03200</name>
</gene>
<protein>
    <submittedName>
        <fullName evidence="1">Uncharacterized protein</fullName>
    </submittedName>
</protein>
<dbReference type="Proteomes" id="UP000030588">
    <property type="component" value="Unassembled WGS sequence"/>
</dbReference>
<sequence>MATYHIPASTKDIEHSIAIWLSNYSIKQPTVSESTFGPVKESSESRLILELTFFSNSYSPLKYAKFLKEFQDFLEQKGYSSQRSQGIKFSDLVDDPEMDQTEAISKFLKAEMGPSKYQELSDLILGEIQKANLPPSIAKDFLNHQSRIYLWEQKHRQC</sequence>
<dbReference type="AlphaFoldDB" id="A0A0A6VFJ7"/>
<comment type="caution">
    <text evidence="1">The sequence shown here is derived from an EMBL/GenBank/DDBJ whole genome shotgun (WGS) entry which is preliminary data.</text>
</comment>
<reference evidence="1 2" key="1">
    <citation type="submission" date="2014-10" db="EMBL/GenBank/DDBJ databases">
        <title>Draft genome of phytase producing Bacillus ginsengihumi strain M2.11.</title>
        <authorList>
            <person name="Toymentseva A."/>
            <person name="Boulygina E.A."/>
            <person name="Kazakov S.V."/>
            <person name="Kayumov I."/>
            <person name="Suleimanova A.D."/>
            <person name="Mardanova A.M."/>
            <person name="Maria S.N."/>
            <person name="Sergey M.Y."/>
            <person name="Sharipova M.R."/>
        </authorList>
    </citation>
    <scope>NUCLEOTIDE SEQUENCE [LARGE SCALE GENOMIC DNA]</scope>
    <source>
        <strain evidence="1 2">M2.11</strain>
    </source>
</reference>
<dbReference type="EMBL" id="JRUN01000006">
    <property type="protein sequence ID" value="KHD86341.1"/>
    <property type="molecule type" value="Genomic_DNA"/>
</dbReference>
<proteinExistence type="predicted"/>
<evidence type="ECO:0000313" key="1">
    <source>
        <dbReference type="EMBL" id="KHD86341.1"/>
    </source>
</evidence>
<evidence type="ECO:0000313" key="2">
    <source>
        <dbReference type="Proteomes" id="UP000030588"/>
    </source>
</evidence>
<accession>A0A0A6VFJ7</accession>
<dbReference type="RefSeq" id="WP_035353114.1">
    <property type="nucleotide sequence ID" value="NZ_JRUN01000006.1"/>
</dbReference>